<evidence type="ECO:0000256" key="3">
    <source>
        <dbReference type="ARBA" id="ARBA00022475"/>
    </source>
</evidence>
<evidence type="ECO:0000313" key="9">
    <source>
        <dbReference type="EMBL" id="MDW6091577.1"/>
    </source>
</evidence>
<proteinExistence type="inferred from homology"/>
<dbReference type="GO" id="GO:0016740">
    <property type="term" value="F:transferase activity"/>
    <property type="evidence" value="ECO:0007669"/>
    <property type="project" value="UniProtKB-KW"/>
</dbReference>
<accession>A0ABU4IQ97</accession>
<dbReference type="Proteomes" id="UP001279860">
    <property type="component" value="Unassembled WGS sequence"/>
</dbReference>
<evidence type="ECO:0000256" key="1">
    <source>
        <dbReference type="ARBA" id="ARBA00004236"/>
    </source>
</evidence>
<dbReference type="EMBL" id="JAWRCP010000001">
    <property type="protein sequence ID" value="MDW6091577.1"/>
    <property type="molecule type" value="Genomic_DNA"/>
</dbReference>
<keyword evidence="5" id="KW-0812">Transmembrane</keyword>
<dbReference type="Pfam" id="PF02397">
    <property type="entry name" value="Bac_transf"/>
    <property type="match status" value="1"/>
</dbReference>
<evidence type="ECO:0000256" key="5">
    <source>
        <dbReference type="ARBA" id="ARBA00022692"/>
    </source>
</evidence>
<keyword evidence="7" id="KW-0472">Membrane</keyword>
<comment type="subcellular location">
    <subcellularLocation>
        <location evidence="1">Cell membrane</location>
    </subcellularLocation>
</comment>
<reference evidence="9 10" key="1">
    <citation type="submission" date="2023-11" db="EMBL/GenBank/DDBJ databases">
        <title>Plant-associative lifestyle of Vibrio porteresiae and its evolutionary dynamics.</title>
        <authorList>
            <person name="Rameshkumar N."/>
            <person name="Kirti K."/>
        </authorList>
    </citation>
    <scope>NUCLEOTIDE SEQUENCE [LARGE SCALE GENOMIC DNA]</scope>
    <source>
        <strain evidence="9 10">MSSRF7</strain>
    </source>
</reference>
<evidence type="ECO:0000256" key="6">
    <source>
        <dbReference type="ARBA" id="ARBA00022989"/>
    </source>
</evidence>
<keyword evidence="6" id="KW-1133">Transmembrane helix</keyword>
<evidence type="ECO:0000259" key="8">
    <source>
        <dbReference type="Pfam" id="PF02397"/>
    </source>
</evidence>
<dbReference type="PANTHER" id="PTHR30576">
    <property type="entry name" value="COLANIC BIOSYNTHESIS UDP-GLUCOSE LIPID CARRIER TRANSFERASE"/>
    <property type="match status" value="1"/>
</dbReference>
<evidence type="ECO:0000256" key="4">
    <source>
        <dbReference type="ARBA" id="ARBA00022679"/>
    </source>
</evidence>
<evidence type="ECO:0000256" key="2">
    <source>
        <dbReference type="ARBA" id="ARBA00006464"/>
    </source>
</evidence>
<protein>
    <submittedName>
        <fullName evidence="9">Sugar transferase</fullName>
    </submittedName>
</protein>
<keyword evidence="3" id="KW-1003">Cell membrane</keyword>
<organism evidence="9 10">
    <name type="scientific">Vibrio rhizosphaerae</name>
    <dbReference type="NCBI Taxonomy" id="398736"/>
    <lineage>
        <taxon>Bacteria</taxon>
        <taxon>Pseudomonadati</taxon>
        <taxon>Pseudomonadota</taxon>
        <taxon>Gammaproteobacteria</taxon>
        <taxon>Vibrionales</taxon>
        <taxon>Vibrionaceae</taxon>
        <taxon>Vibrio</taxon>
    </lineage>
</organism>
<comment type="caution">
    <text evidence="9">The sequence shown here is derived from an EMBL/GenBank/DDBJ whole genome shotgun (WGS) entry which is preliminary data.</text>
</comment>
<evidence type="ECO:0000256" key="7">
    <source>
        <dbReference type="ARBA" id="ARBA00023136"/>
    </source>
</evidence>
<feature type="domain" description="Bacterial sugar transferase" evidence="8">
    <location>
        <begin position="1"/>
        <end position="76"/>
    </location>
</feature>
<keyword evidence="10" id="KW-1185">Reference proteome</keyword>
<dbReference type="RefSeq" id="WP_318584332.1">
    <property type="nucleotide sequence ID" value="NZ_JAWRCP010000001.1"/>
</dbReference>
<dbReference type="InterPro" id="IPR003362">
    <property type="entry name" value="Bact_transf"/>
</dbReference>
<dbReference type="PANTHER" id="PTHR30576:SF4">
    <property type="entry name" value="UNDECAPRENYL-PHOSPHATE GALACTOSE PHOSPHOTRANSFERASE"/>
    <property type="match status" value="1"/>
</dbReference>
<evidence type="ECO:0000313" key="10">
    <source>
        <dbReference type="Proteomes" id="UP001279860"/>
    </source>
</evidence>
<keyword evidence="4 9" id="KW-0808">Transferase</keyword>
<name>A0ABU4IQ97_9VIBR</name>
<comment type="similarity">
    <text evidence="2">Belongs to the bacterial sugar transferase family.</text>
</comment>
<sequence length="82" mass="9553">MSLVGPRPIVDEELERYGDDVDYYLCAKPGISGLWQVSGRSDTDYKTRVYLDSWYVKNWSLWNDIVILFKTVNVVVRRTGAY</sequence>
<gene>
    <name evidence="9" type="ORF">SBX64_03295</name>
</gene>